<proteinExistence type="predicted"/>
<keyword evidence="2" id="KW-1185">Reference proteome</keyword>
<name>A0A8T9QJ76_9BACT</name>
<accession>A0A8T9QJ76</accession>
<evidence type="ECO:0000313" key="1">
    <source>
        <dbReference type="EMBL" id="UOQ74833.1"/>
    </source>
</evidence>
<organism evidence="1 2">
    <name type="scientific">Hymenobacter cellulosilyticus</name>
    <dbReference type="NCBI Taxonomy" id="2932248"/>
    <lineage>
        <taxon>Bacteria</taxon>
        <taxon>Pseudomonadati</taxon>
        <taxon>Bacteroidota</taxon>
        <taxon>Cytophagia</taxon>
        <taxon>Cytophagales</taxon>
        <taxon>Hymenobacteraceae</taxon>
        <taxon>Hymenobacter</taxon>
    </lineage>
</organism>
<evidence type="ECO:0000313" key="2">
    <source>
        <dbReference type="Proteomes" id="UP000831796"/>
    </source>
</evidence>
<protein>
    <submittedName>
        <fullName evidence="1">Uncharacterized protein</fullName>
    </submittedName>
</protein>
<dbReference type="AlphaFoldDB" id="A0A8T9QJ76"/>
<dbReference type="EMBL" id="CP095046">
    <property type="protein sequence ID" value="UOQ74833.1"/>
    <property type="molecule type" value="Genomic_DNA"/>
</dbReference>
<dbReference type="PROSITE" id="PS51257">
    <property type="entry name" value="PROKAR_LIPOPROTEIN"/>
    <property type="match status" value="1"/>
</dbReference>
<gene>
    <name evidence="1" type="ORF">MUN79_13745</name>
</gene>
<sequence>MYALRRHRRHLLFPPGLLALAFLLLLGCWVVNGKAPRLKPWAVVELDVPPLRYQSTIHNWQWEHRAFPFNSLAQRELFRPWHIITFTGNIWQDYFTRQQAEHLTQQLHNNSDEDQGVQIHFASGAKYSTLLKMLDRCRDLNLRNHWLDIHYTPTTLCIVTTKPRATTYDGEWIPTCLEYPEPEQGIQLKPLSVGTWLENYLAKFFLASTWAPLLHPSWRHPMYLLLLLSLASFSRLFRQWRQA</sequence>
<reference evidence="1" key="1">
    <citation type="submission" date="2022-04" db="EMBL/GenBank/DDBJ databases">
        <title>Hymenobacter sp. isolated from the air.</title>
        <authorList>
            <person name="Won M."/>
            <person name="Lee C.-M."/>
            <person name="Woen H.-Y."/>
            <person name="Kwon S.-W."/>
        </authorList>
    </citation>
    <scope>NUCLEOTIDE SEQUENCE</scope>
    <source>
        <strain evidence="1">5116S-3</strain>
    </source>
</reference>
<dbReference type="RefSeq" id="WP_244678169.1">
    <property type="nucleotide sequence ID" value="NZ_CP095046.1"/>
</dbReference>
<dbReference type="Proteomes" id="UP000831796">
    <property type="component" value="Chromosome"/>
</dbReference>
<dbReference type="KEGG" id="hcu:MUN79_13745"/>